<dbReference type="OrthoDB" id="263560at2759"/>
<dbReference type="AlphaFoldDB" id="A0A433DFC7"/>
<dbReference type="Pfam" id="PF10273">
    <property type="entry name" value="WGG"/>
    <property type="match status" value="1"/>
</dbReference>
<evidence type="ECO:0000256" key="2">
    <source>
        <dbReference type="ARBA" id="ARBA00022552"/>
    </source>
</evidence>
<accession>A0A433DFC7</accession>
<organism evidence="4 5">
    <name type="scientific">Jimgerdemannia flammicorona</name>
    <dbReference type="NCBI Taxonomy" id="994334"/>
    <lineage>
        <taxon>Eukaryota</taxon>
        <taxon>Fungi</taxon>
        <taxon>Fungi incertae sedis</taxon>
        <taxon>Mucoromycota</taxon>
        <taxon>Mucoromycotina</taxon>
        <taxon>Endogonomycetes</taxon>
        <taxon>Endogonales</taxon>
        <taxon>Endogonaceae</taxon>
        <taxon>Jimgerdemannia</taxon>
    </lineage>
</organism>
<dbReference type="PANTHER" id="PTHR21250">
    <property type="entry name" value="PRE-RRNA-PROCESSING PROTEIN TSR2 HOMOLOG"/>
    <property type="match status" value="1"/>
</dbReference>
<keyword evidence="2" id="KW-0698">rRNA processing</keyword>
<dbReference type="Proteomes" id="UP000268093">
    <property type="component" value="Unassembled WGS sequence"/>
</dbReference>
<evidence type="ECO:0000256" key="1">
    <source>
        <dbReference type="ARBA" id="ARBA00006524"/>
    </source>
</evidence>
<feature type="region of interest" description="Disordered" evidence="3">
    <location>
        <begin position="1"/>
        <end position="25"/>
    </location>
</feature>
<dbReference type="EMBL" id="RBNI01002234">
    <property type="protein sequence ID" value="RUP49526.1"/>
    <property type="molecule type" value="Genomic_DNA"/>
</dbReference>
<sequence>MCDDVTFLRQTRDPQPSSAQAASEMTTHPNQLAFTDAVTSIFQAWTALKLAVDLDWGGPDSAEKRDWFVDTVVGQFNQKGKKLDAFDLEVILNQIMEDEFNVTLEDDSAYQVYVIFCDPPVTIVADRIVSQHIVKIYNECIQGDYTSVTLLREKLRSTAAGAVQASKATNDDSDDSESDDGKEGSSTSQNPNTDDDAMDVDTNMARLGPIIDKDGFELVTKPSKRKGRK</sequence>
<evidence type="ECO:0000313" key="5">
    <source>
        <dbReference type="Proteomes" id="UP000268093"/>
    </source>
</evidence>
<evidence type="ECO:0000313" key="4">
    <source>
        <dbReference type="EMBL" id="RUP49526.1"/>
    </source>
</evidence>
<feature type="compositionally biased region" description="Polar residues" evidence="3">
    <location>
        <begin position="13"/>
        <end position="25"/>
    </location>
</feature>
<dbReference type="InterPro" id="IPR019398">
    <property type="entry name" value="Pre-rRNA_process_TSR2"/>
</dbReference>
<gene>
    <name evidence="4" type="ORF">BC936DRAFT_142326</name>
</gene>
<name>A0A433DFC7_9FUNG</name>
<evidence type="ECO:0000256" key="3">
    <source>
        <dbReference type="SAM" id="MobiDB-lite"/>
    </source>
</evidence>
<feature type="compositionally biased region" description="Acidic residues" evidence="3">
    <location>
        <begin position="171"/>
        <end position="180"/>
    </location>
</feature>
<reference evidence="4 5" key="1">
    <citation type="journal article" date="2018" name="New Phytol.">
        <title>Phylogenomics of Endogonaceae and evolution of mycorrhizas within Mucoromycota.</title>
        <authorList>
            <person name="Chang Y."/>
            <person name="Desiro A."/>
            <person name="Na H."/>
            <person name="Sandor L."/>
            <person name="Lipzen A."/>
            <person name="Clum A."/>
            <person name="Barry K."/>
            <person name="Grigoriev I.V."/>
            <person name="Martin F.M."/>
            <person name="Stajich J.E."/>
            <person name="Smith M.E."/>
            <person name="Bonito G."/>
            <person name="Spatafora J.W."/>
        </authorList>
    </citation>
    <scope>NUCLEOTIDE SEQUENCE [LARGE SCALE GENOMIC DNA]</scope>
    <source>
        <strain evidence="4 5">GMNB39</strain>
    </source>
</reference>
<protein>
    <submittedName>
        <fullName evidence="4">Pre-rRNA-processing protein TSR2-domain-containing protein</fullName>
    </submittedName>
</protein>
<dbReference type="GO" id="GO:0006364">
    <property type="term" value="P:rRNA processing"/>
    <property type="evidence" value="ECO:0007669"/>
    <property type="project" value="UniProtKB-KW"/>
</dbReference>
<feature type="region of interest" description="Disordered" evidence="3">
    <location>
        <begin position="161"/>
        <end position="208"/>
    </location>
</feature>
<proteinExistence type="inferred from homology"/>
<keyword evidence="5" id="KW-1185">Reference proteome</keyword>
<comment type="caution">
    <text evidence="4">The sequence shown here is derived from an EMBL/GenBank/DDBJ whole genome shotgun (WGS) entry which is preliminary data.</text>
</comment>
<comment type="similarity">
    <text evidence="1">Belongs to the TSR2 family.</text>
</comment>